<organism evidence="2 3">
    <name type="scientific">Streptomyces amakusaensis</name>
    <dbReference type="NCBI Taxonomy" id="67271"/>
    <lineage>
        <taxon>Bacteria</taxon>
        <taxon>Bacillati</taxon>
        <taxon>Actinomycetota</taxon>
        <taxon>Actinomycetes</taxon>
        <taxon>Kitasatosporales</taxon>
        <taxon>Streptomycetaceae</taxon>
        <taxon>Streptomyces</taxon>
    </lineage>
</organism>
<accession>A0ABW0AVH4</accession>
<evidence type="ECO:0000256" key="1">
    <source>
        <dbReference type="SAM" id="MobiDB-lite"/>
    </source>
</evidence>
<evidence type="ECO:0000313" key="2">
    <source>
        <dbReference type="EMBL" id="MFC5156332.1"/>
    </source>
</evidence>
<reference evidence="3" key="1">
    <citation type="journal article" date="2019" name="Int. J. Syst. Evol. Microbiol.">
        <title>The Global Catalogue of Microorganisms (GCM) 10K type strain sequencing project: providing services to taxonomists for standard genome sequencing and annotation.</title>
        <authorList>
            <consortium name="The Broad Institute Genomics Platform"/>
            <consortium name="The Broad Institute Genome Sequencing Center for Infectious Disease"/>
            <person name="Wu L."/>
            <person name="Ma J."/>
        </authorList>
    </citation>
    <scope>NUCLEOTIDE SEQUENCE [LARGE SCALE GENOMIC DNA]</scope>
    <source>
        <strain evidence="3">PCU 266</strain>
    </source>
</reference>
<feature type="compositionally biased region" description="Basic and acidic residues" evidence="1">
    <location>
        <begin position="357"/>
        <end position="370"/>
    </location>
</feature>
<protein>
    <recommendedName>
        <fullName evidence="4">Helix-turn-helix domain-containing protein</fullName>
    </recommendedName>
</protein>
<keyword evidence="3" id="KW-1185">Reference proteome</keyword>
<feature type="compositionally biased region" description="Basic and acidic residues" evidence="1">
    <location>
        <begin position="324"/>
        <end position="334"/>
    </location>
</feature>
<proteinExistence type="predicted"/>
<gene>
    <name evidence="2" type="ORF">ACFPRH_31935</name>
</gene>
<comment type="caution">
    <text evidence="2">The sequence shown here is derived from an EMBL/GenBank/DDBJ whole genome shotgun (WGS) entry which is preliminary data.</text>
</comment>
<evidence type="ECO:0000313" key="3">
    <source>
        <dbReference type="Proteomes" id="UP001596160"/>
    </source>
</evidence>
<feature type="region of interest" description="Disordered" evidence="1">
    <location>
        <begin position="323"/>
        <end position="465"/>
    </location>
</feature>
<dbReference type="Proteomes" id="UP001596160">
    <property type="component" value="Unassembled WGS sequence"/>
</dbReference>
<dbReference type="EMBL" id="JBHSKP010000033">
    <property type="protein sequence ID" value="MFC5156332.1"/>
    <property type="molecule type" value="Genomic_DNA"/>
</dbReference>
<feature type="compositionally biased region" description="Basic and acidic residues" evidence="1">
    <location>
        <begin position="391"/>
        <end position="407"/>
    </location>
</feature>
<feature type="compositionally biased region" description="Basic and acidic residues" evidence="1">
    <location>
        <begin position="431"/>
        <end position="442"/>
    </location>
</feature>
<sequence>MSAVAASAGVLDRPLREDADSVVDVPRFPGQRNALRSVPACGKPDGDGPQDPLRLGRTMRLRLLAAVQALLADPSIAGQPDVARLAAVVLFAKSRAPKGRKDDLQTSIWVAELGRWMGVGESTVHRRVLAPMRATDGLHTRVVTDAKGHPTGLDCLVMPLWKARKSGGAGHPLALTKAELATLLRLCEALFGHGWTPEDREPTPPGLLAGRTGKGAATDRLGLLLMVLNTRASGWLQLVGGSVKKREGRGAATVARLLGCSPSGARKVLARLTEAGVVARQHRETSTRMRGRARVMLLPVARAYGRSVAPVEAVQSAGPVFSARPDDACGDHAPADPAGALGTPGIGSAQGPEDAVDQERPDGAELHADHTPLVTPVGSPQLDCGFSGEGRGADGRRPGRACVREDQAADGEASAAVTGSPVVEGGPLRGEQPKKSPAEVRDGQPAAGADAGDRPKAGGWEKAQRQRRVCLPGDLRLRVALGPVSWLWERLSRWQQDQVEAAAKTELTRLTDLGVAAEGAPRLLADRLTDRLAETGGEAMITGPYGWLIRRGLPQRPSCSDQRCDDGIRLDTSGDCANCGNVIHLRRSWRTRAAADVDREQPGLGEDARPRAVETRLREIAALDAEDYVWRREQAREQQTRRDAVRAADQERAAIERAAAEAADVVRQALACEDCGQPRAAGLCEACGYLRRTEAAIAEAGLIAATWAADLDDPADVAAVAADARVSLEADIARNQREFLALIDPDELDADPAAAASALAFAAFQAVEVALPEYRASALGRLGRTGEAETEARRAYATEQNRRWYQHNPHGTDAVTAATKAADTARTRTAQHLLTARLEQLREQTTTRTEQAERAVPWAERLAHLAARPLNDDGGAVIAWSPS</sequence>
<evidence type="ECO:0008006" key="4">
    <source>
        <dbReference type="Google" id="ProtNLM"/>
    </source>
</evidence>
<name>A0ABW0AVH4_9ACTN</name>
<dbReference type="RefSeq" id="WP_344485359.1">
    <property type="nucleotide sequence ID" value="NZ_BAAASB010000029.1"/>
</dbReference>